<dbReference type="Gene3D" id="3.40.1030.10">
    <property type="entry name" value="Nucleoside phosphorylase/phosphoribosyltransferase catalytic domain"/>
    <property type="match status" value="1"/>
</dbReference>
<sequence>MSLYLSAKKLDLYDGDKKVAVLHHQDASMKGINIGDKVEIELGDNGEMRKFNMDVELTESMLNPGQLGIFADDWEDMGISEGCILAVTLLEPSPAVAYIREKIKGNELSYDKMFAIMQDISNHKLNEVMATYFLSAFYTRGFTHKEVYYLTKAMAETGEILKFPDRVVADKHSIGGVGGKGVTPIVVSIAMAAGLLVPNTSTKAITTASATTDMLEAIMPMSFSKEQLETFAEEIGGFMVWGGGLDLAPADDILINVEKPLHLESYDKFTASIMAKKIAMGVTHLVLDMPKGPGTKVQNEADVKIVKQKFEKLASEFGIKIDIVDREVTGIDGNAVGPALESREFLYILERSEKRSLQLEKLSVTLAGKLMELAEIVGKGNGFAKAMQLLESGEALKKFLLVVEKQGGDPQISSDKMTFGEFTQDLVANSDMNISYLNNKEVFRICRALGAPYAKKCGIYFYVKAGDTVKSGQKVATVYAESQDRLQLGINVWNKVEVFGKKNS</sequence>
<evidence type="ECO:0000313" key="4">
    <source>
        <dbReference type="EMBL" id="MCA9382051.1"/>
    </source>
</evidence>
<reference evidence="4" key="2">
    <citation type="journal article" date="2021" name="Microbiome">
        <title>Successional dynamics and alternative stable states in a saline activated sludge microbial community over 9 years.</title>
        <authorList>
            <person name="Wang Y."/>
            <person name="Ye J."/>
            <person name="Ju F."/>
            <person name="Liu L."/>
            <person name="Boyd J.A."/>
            <person name="Deng Y."/>
            <person name="Parks D.H."/>
            <person name="Jiang X."/>
            <person name="Yin X."/>
            <person name="Woodcroft B.J."/>
            <person name="Tyson G.W."/>
            <person name="Hugenholtz P."/>
            <person name="Polz M.F."/>
            <person name="Zhang T."/>
        </authorList>
    </citation>
    <scope>NUCLEOTIDE SEQUENCE</scope>
    <source>
        <strain evidence="4">HKST-UBA10</strain>
    </source>
</reference>
<dbReference type="SUPFAM" id="SSF54680">
    <property type="entry name" value="Pyrimidine nucleoside phosphorylase C-terminal domain"/>
    <property type="match status" value="1"/>
</dbReference>
<dbReference type="AlphaFoldDB" id="A0A955L3J7"/>
<dbReference type="Gene3D" id="2.40.40.20">
    <property type="match status" value="1"/>
</dbReference>
<feature type="domain" description="Pyrimidine nucleoside phosphorylase C-terminal" evidence="3">
    <location>
        <begin position="433"/>
        <end position="500"/>
    </location>
</feature>
<dbReference type="Gene3D" id="3.90.1170.30">
    <property type="entry name" value="Pyrimidine nucleoside phosphorylase-like, C-terminal domain"/>
    <property type="match status" value="1"/>
</dbReference>
<dbReference type="GO" id="GO:0005829">
    <property type="term" value="C:cytosol"/>
    <property type="evidence" value="ECO:0007669"/>
    <property type="project" value="TreeGrafter"/>
</dbReference>
<dbReference type="Proteomes" id="UP000782843">
    <property type="component" value="Unassembled WGS sequence"/>
</dbReference>
<dbReference type="InterPro" id="IPR000053">
    <property type="entry name" value="Thymidine/pyrmidine_PPase"/>
</dbReference>
<dbReference type="GO" id="GO:0009032">
    <property type="term" value="F:thymidine phosphorylase activity"/>
    <property type="evidence" value="ECO:0007669"/>
    <property type="project" value="UniProtKB-EC"/>
</dbReference>
<evidence type="ECO:0000259" key="3">
    <source>
        <dbReference type="SMART" id="SM00941"/>
    </source>
</evidence>
<dbReference type="NCBIfam" id="NF003338">
    <property type="entry name" value="PRK04350.1"/>
    <property type="match status" value="1"/>
</dbReference>
<proteinExistence type="predicted"/>
<dbReference type="SMART" id="SM00941">
    <property type="entry name" value="PYNP_C"/>
    <property type="match status" value="1"/>
</dbReference>
<dbReference type="InterPro" id="IPR035902">
    <property type="entry name" value="Nuc_phospho_transferase"/>
</dbReference>
<evidence type="ECO:0000313" key="5">
    <source>
        <dbReference type="Proteomes" id="UP000782843"/>
    </source>
</evidence>
<gene>
    <name evidence="4" type="ORF">KC660_01435</name>
</gene>
<dbReference type="Pfam" id="PF07831">
    <property type="entry name" value="PYNP_C"/>
    <property type="match status" value="1"/>
</dbReference>
<accession>A0A955L3J7</accession>
<keyword evidence="1 4" id="KW-0328">Glycosyltransferase</keyword>
<dbReference type="GO" id="GO:0006213">
    <property type="term" value="P:pyrimidine nucleoside metabolic process"/>
    <property type="evidence" value="ECO:0007669"/>
    <property type="project" value="InterPro"/>
</dbReference>
<dbReference type="InterPro" id="IPR036566">
    <property type="entry name" value="PYNP-like_C_sf"/>
</dbReference>
<dbReference type="InterPro" id="IPR036320">
    <property type="entry name" value="Glycosyl_Trfase_fam3_N_dom_sf"/>
</dbReference>
<evidence type="ECO:0000256" key="1">
    <source>
        <dbReference type="ARBA" id="ARBA00022676"/>
    </source>
</evidence>
<dbReference type="GO" id="GO:0004645">
    <property type="term" value="F:1,4-alpha-oligoglucan phosphorylase activity"/>
    <property type="evidence" value="ECO:0007669"/>
    <property type="project" value="InterPro"/>
</dbReference>
<dbReference type="InterPro" id="IPR017459">
    <property type="entry name" value="Glycosyl_Trfase_fam3_N_dom"/>
</dbReference>
<name>A0A955L3J7_9BACT</name>
<dbReference type="EMBL" id="JAGQLG010000050">
    <property type="protein sequence ID" value="MCA9382051.1"/>
    <property type="molecule type" value="Genomic_DNA"/>
</dbReference>
<dbReference type="Gene3D" id="1.20.970.50">
    <property type="match status" value="1"/>
</dbReference>
<dbReference type="SUPFAM" id="SSF52418">
    <property type="entry name" value="Nucleoside phosphorylase/phosphoribosyltransferase catalytic domain"/>
    <property type="match status" value="1"/>
</dbReference>
<dbReference type="EC" id="2.4.2.4" evidence="4"/>
<dbReference type="SUPFAM" id="SSF47648">
    <property type="entry name" value="Nucleoside phosphorylase/phosphoribosyltransferase N-terminal domain"/>
    <property type="match status" value="1"/>
</dbReference>
<protein>
    <submittedName>
        <fullName evidence="4">Thymidine phosphorylase</fullName>
        <ecNumber evidence="4">2.4.2.4</ecNumber>
    </submittedName>
</protein>
<dbReference type="Pfam" id="PF02885">
    <property type="entry name" value="Glycos_trans_3N"/>
    <property type="match status" value="1"/>
</dbReference>
<dbReference type="GO" id="GO:0006206">
    <property type="term" value="P:pyrimidine nucleobase metabolic process"/>
    <property type="evidence" value="ECO:0007669"/>
    <property type="project" value="InterPro"/>
</dbReference>
<organism evidence="4 5">
    <name type="scientific">Candidatus Dojkabacteria bacterium</name>
    <dbReference type="NCBI Taxonomy" id="2099670"/>
    <lineage>
        <taxon>Bacteria</taxon>
        <taxon>Candidatus Dojkabacteria</taxon>
    </lineage>
</organism>
<reference evidence="4" key="1">
    <citation type="submission" date="2020-04" db="EMBL/GenBank/DDBJ databases">
        <authorList>
            <person name="Zhang T."/>
        </authorList>
    </citation>
    <scope>NUCLEOTIDE SEQUENCE</scope>
    <source>
        <strain evidence="4">HKST-UBA10</strain>
    </source>
</reference>
<dbReference type="PANTHER" id="PTHR10515">
    <property type="entry name" value="THYMIDINE PHOSPHORYLASE"/>
    <property type="match status" value="1"/>
</dbReference>
<dbReference type="InterPro" id="IPR013102">
    <property type="entry name" value="PYNP_C"/>
</dbReference>
<evidence type="ECO:0000256" key="2">
    <source>
        <dbReference type="ARBA" id="ARBA00022679"/>
    </source>
</evidence>
<comment type="caution">
    <text evidence="4">The sequence shown here is derived from an EMBL/GenBank/DDBJ whole genome shotgun (WGS) entry which is preliminary data.</text>
</comment>
<dbReference type="PANTHER" id="PTHR10515:SF0">
    <property type="entry name" value="THYMIDINE PHOSPHORYLASE"/>
    <property type="match status" value="1"/>
</dbReference>
<keyword evidence="2 4" id="KW-0808">Transferase</keyword>